<evidence type="ECO:0000256" key="3">
    <source>
        <dbReference type="ARBA" id="ARBA00022794"/>
    </source>
</evidence>
<dbReference type="PANTHER" id="PTHR21547:SF0">
    <property type="entry name" value="CLUSTERIN-ASSOCIATED PROTEIN 1"/>
    <property type="match status" value="1"/>
</dbReference>
<keyword evidence="4 7" id="KW-0175">Coiled coil</keyword>
<comment type="subcellular location">
    <subcellularLocation>
        <location evidence="1">Cell projection</location>
        <location evidence="1">Cilium</location>
    </subcellularLocation>
</comment>
<keyword evidence="6" id="KW-0966">Cell projection</keyword>
<name>A0ABM1MBS1_NICVS</name>
<keyword evidence="3" id="KW-0970">Cilium biogenesis/degradation</keyword>
<accession>A0ABM1MBS1</accession>
<dbReference type="RefSeq" id="XP_017772021.1">
    <property type="nucleotide sequence ID" value="XM_017916532.1"/>
</dbReference>
<feature type="region of interest" description="Disordered" evidence="8">
    <location>
        <begin position="317"/>
        <end position="381"/>
    </location>
</feature>
<gene>
    <name evidence="10" type="primary">LOC108559297</name>
</gene>
<keyword evidence="5" id="KW-0969">Cilium</keyword>
<dbReference type="InterPro" id="IPR019366">
    <property type="entry name" value="Clusterin-associated_protein-1"/>
</dbReference>
<dbReference type="Proteomes" id="UP000695000">
    <property type="component" value="Unplaced"/>
</dbReference>
<proteinExistence type="inferred from homology"/>
<dbReference type="Pfam" id="PF10234">
    <property type="entry name" value="Cluap1"/>
    <property type="match status" value="1"/>
</dbReference>
<evidence type="ECO:0000256" key="2">
    <source>
        <dbReference type="ARBA" id="ARBA00008340"/>
    </source>
</evidence>
<protein>
    <submittedName>
        <fullName evidence="10">Clusterin-associated protein 1</fullName>
    </submittedName>
</protein>
<evidence type="ECO:0000256" key="5">
    <source>
        <dbReference type="ARBA" id="ARBA00023069"/>
    </source>
</evidence>
<dbReference type="PANTHER" id="PTHR21547">
    <property type="entry name" value="CLUSTERIN ASSOCIATED PROTEIN 1"/>
    <property type="match status" value="1"/>
</dbReference>
<evidence type="ECO:0000256" key="6">
    <source>
        <dbReference type="ARBA" id="ARBA00023273"/>
    </source>
</evidence>
<sequence length="409" mass="46399">MSYRDVRNFTEMLRTLGYPALVSMESFRKPNFPLVANLLVWLAKRFEPDADISGEIDTETERIALIRSAAQFMALKANIKLNTKRLYQADGYAVKEILKISSVLYEALMHHSVGGKDEEVEQELSVRDFDISDKIHDLKQSRQLATEITTSGASLFDLLGKEIDLRGLRQASVGRNYEVADVEASIRKAIESLKANVAETMQMIDNVSATEGSLDAKIERRKVEIDRYEKRLQTLKKVRPAFLEEFTGLEEELNKLFAQYSVRLRCLTQLERLAAEAERVQIERQQLASSQQKIEPIAFQIEESNDQMMSIEEPMINAEQRLAPSRQERPRARTGGRTRMDNSSKGKVFGSMSVDEESSDSDDIFLDNDEPELLQSDEEDSLSLALDLKRAPSARISSSIVQDNSDDDF</sequence>
<evidence type="ECO:0000256" key="7">
    <source>
        <dbReference type="SAM" id="Coils"/>
    </source>
</evidence>
<evidence type="ECO:0000256" key="4">
    <source>
        <dbReference type="ARBA" id="ARBA00023054"/>
    </source>
</evidence>
<dbReference type="GeneID" id="108559297"/>
<feature type="coiled-coil region" evidence="7">
    <location>
        <begin position="190"/>
        <end position="238"/>
    </location>
</feature>
<evidence type="ECO:0000256" key="8">
    <source>
        <dbReference type="SAM" id="MobiDB-lite"/>
    </source>
</evidence>
<evidence type="ECO:0000313" key="9">
    <source>
        <dbReference type="Proteomes" id="UP000695000"/>
    </source>
</evidence>
<feature type="compositionally biased region" description="Acidic residues" evidence="8">
    <location>
        <begin position="354"/>
        <end position="381"/>
    </location>
</feature>
<keyword evidence="9" id="KW-1185">Reference proteome</keyword>
<comment type="similarity">
    <text evidence="2">Belongs to the CLUAP1 family.</text>
</comment>
<reference evidence="10" key="1">
    <citation type="submission" date="2025-08" db="UniProtKB">
        <authorList>
            <consortium name="RefSeq"/>
        </authorList>
    </citation>
    <scope>IDENTIFICATION</scope>
    <source>
        <tissue evidence="10">Whole Larva</tissue>
    </source>
</reference>
<organism evidence="9 10">
    <name type="scientific">Nicrophorus vespilloides</name>
    <name type="common">Boreal carrion beetle</name>
    <dbReference type="NCBI Taxonomy" id="110193"/>
    <lineage>
        <taxon>Eukaryota</taxon>
        <taxon>Metazoa</taxon>
        <taxon>Ecdysozoa</taxon>
        <taxon>Arthropoda</taxon>
        <taxon>Hexapoda</taxon>
        <taxon>Insecta</taxon>
        <taxon>Pterygota</taxon>
        <taxon>Neoptera</taxon>
        <taxon>Endopterygota</taxon>
        <taxon>Coleoptera</taxon>
        <taxon>Polyphaga</taxon>
        <taxon>Staphyliniformia</taxon>
        <taxon>Silphidae</taxon>
        <taxon>Nicrophorinae</taxon>
        <taxon>Nicrophorus</taxon>
    </lineage>
</organism>
<evidence type="ECO:0000313" key="10">
    <source>
        <dbReference type="RefSeq" id="XP_017772021.1"/>
    </source>
</evidence>
<evidence type="ECO:0000256" key="1">
    <source>
        <dbReference type="ARBA" id="ARBA00004138"/>
    </source>
</evidence>